<evidence type="ECO:0000313" key="6">
    <source>
        <dbReference type="Proteomes" id="UP000694727"/>
    </source>
</evidence>
<dbReference type="SUPFAM" id="SSF49899">
    <property type="entry name" value="Concanavalin A-like lectins/glucanases"/>
    <property type="match status" value="1"/>
</dbReference>
<evidence type="ECO:0000313" key="5">
    <source>
        <dbReference type="Ensembl" id="ENSSSCP00025040275.1"/>
    </source>
</evidence>
<dbReference type="CDD" id="cd00070">
    <property type="entry name" value="GLECT"/>
    <property type="match status" value="1"/>
</dbReference>
<feature type="region of interest" description="Disordered" evidence="3">
    <location>
        <begin position="105"/>
        <end position="126"/>
    </location>
</feature>
<dbReference type="GO" id="GO:0030246">
    <property type="term" value="F:carbohydrate binding"/>
    <property type="evidence" value="ECO:0007669"/>
    <property type="project" value="UniProtKB-UniRule"/>
</dbReference>
<dbReference type="SMART" id="SM00908">
    <property type="entry name" value="Gal-bind_lectin"/>
    <property type="match status" value="1"/>
</dbReference>
<reference evidence="5" key="1">
    <citation type="submission" date="2025-08" db="UniProtKB">
        <authorList>
            <consortium name="Ensembl"/>
        </authorList>
    </citation>
    <scope>IDENTIFICATION</scope>
</reference>
<dbReference type="SMART" id="SM00276">
    <property type="entry name" value="GLECT"/>
    <property type="match status" value="1"/>
</dbReference>
<proteinExistence type="predicted"/>
<feature type="domain" description="Galectin" evidence="4">
    <location>
        <begin position="136"/>
        <end position="264"/>
    </location>
</feature>
<feature type="region of interest" description="Disordered" evidence="3">
    <location>
        <begin position="1"/>
        <end position="32"/>
    </location>
</feature>
<dbReference type="FunFam" id="2.60.120.200:FF:000021">
    <property type="entry name" value="Galectin"/>
    <property type="match status" value="1"/>
</dbReference>
<evidence type="ECO:0000256" key="2">
    <source>
        <dbReference type="RuleBase" id="RU102079"/>
    </source>
</evidence>
<evidence type="ECO:0000256" key="1">
    <source>
        <dbReference type="ARBA" id="ARBA00022734"/>
    </source>
</evidence>
<dbReference type="PANTHER" id="PTHR11346:SF21">
    <property type="entry name" value="GRIFIN"/>
    <property type="match status" value="1"/>
</dbReference>
<evidence type="ECO:0000259" key="4">
    <source>
        <dbReference type="PROSITE" id="PS51304"/>
    </source>
</evidence>
<dbReference type="InterPro" id="IPR001079">
    <property type="entry name" value="Galectin_CRD"/>
</dbReference>
<dbReference type="Gene3D" id="2.60.120.200">
    <property type="match status" value="1"/>
</dbReference>
<dbReference type="Ensembl" id="ENSSSCT00025091747.1">
    <property type="protein sequence ID" value="ENSSSCP00025040275.1"/>
    <property type="gene ID" value="ENSSSCG00025066790.1"/>
</dbReference>
<dbReference type="Pfam" id="PF00337">
    <property type="entry name" value="Gal-bind_lectin"/>
    <property type="match status" value="1"/>
</dbReference>
<dbReference type="InterPro" id="IPR044156">
    <property type="entry name" value="Galectin-like"/>
</dbReference>
<dbReference type="PROSITE" id="PS51304">
    <property type="entry name" value="GALECTIN"/>
    <property type="match status" value="1"/>
</dbReference>
<dbReference type="AlphaFoldDB" id="A0A8D0T8H6"/>
<protein>
    <recommendedName>
        <fullName evidence="2">Galectin</fullName>
    </recommendedName>
</protein>
<name>A0A8D0T8H6_PIG</name>
<dbReference type="InterPro" id="IPR013320">
    <property type="entry name" value="ConA-like_dom_sf"/>
</dbReference>
<feature type="compositionally biased region" description="Gly residues" evidence="3">
    <location>
        <begin position="1"/>
        <end position="11"/>
    </location>
</feature>
<organism evidence="5 6">
    <name type="scientific">Sus scrofa</name>
    <name type="common">Pig</name>
    <dbReference type="NCBI Taxonomy" id="9823"/>
    <lineage>
        <taxon>Eukaryota</taxon>
        <taxon>Metazoa</taxon>
        <taxon>Chordata</taxon>
        <taxon>Craniata</taxon>
        <taxon>Vertebrata</taxon>
        <taxon>Euteleostomi</taxon>
        <taxon>Mammalia</taxon>
        <taxon>Eutheria</taxon>
        <taxon>Laurasiatheria</taxon>
        <taxon>Artiodactyla</taxon>
        <taxon>Suina</taxon>
        <taxon>Suidae</taxon>
        <taxon>Sus</taxon>
    </lineage>
</organism>
<accession>A0A8D0T8H6</accession>
<gene>
    <name evidence="5" type="primary">GRIFIN</name>
</gene>
<dbReference type="PANTHER" id="PTHR11346">
    <property type="entry name" value="GALECTIN"/>
    <property type="match status" value="1"/>
</dbReference>
<dbReference type="Proteomes" id="UP000694727">
    <property type="component" value="Unplaced"/>
</dbReference>
<sequence>MWAGGGTGGPGRDLEPEEGSEGSLAQPETHPPWTWSLSLVGRAGCSCWGGGTGHNRACWEHWTGGAEGVLTSAATVLHSRALAELPSICACFLVTRVGAMVPDPAKPRKPVPASSKDVNCPRKRGLMPEASGTTEFEAFYAGGLAPGWNLLVQGHSDSGEDKFEINFLSEAGDIVFHIKPRFSSASIVANTFQGGRWGQEEVSTVFPLVLGEPFEMEVSSDAEHFHVHAQEHKVLQFAHRHRPLAAITRVQVLSDHRLAQVELARRGLSWGEGGY</sequence>
<evidence type="ECO:0000256" key="3">
    <source>
        <dbReference type="SAM" id="MobiDB-lite"/>
    </source>
</evidence>
<keyword evidence="1 2" id="KW-0430">Lectin</keyword>